<keyword evidence="3" id="KW-1185">Reference proteome</keyword>
<reference evidence="2 3" key="1">
    <citation type="submission" date="2018-07" db="EMBL/GenBank/DDBJ databases">
        <title>Genomic Encyclopedia of Type Strains, Phase IV (KMG-IV): sequencing the most valuable type-strain genomes for metagenomic binning, comparative biology and taxonomic classification.</title>
        <authorList>
            <person name="Goeker M."/>
        </authorList>
    </citation>
    <scope>NUCLEOTIDE SEQUENCE [LARGE SCALE GENOMIC DNA]</scope>
    <source>
        <strain evidence="2 3">DSM 27016</strain>
    </source>
</reference>
<dbReference type="PANTHER" id="PTHR43801:SF1">
    <property type="entry name" value="POLYPRENYL SYNTHETASE"/>
    <property type="match status" value="1"/>
</dbReference>
<feature type="transmembrane region" description="Helical" evidence="1">
    <location>
        <begin position="41"/>
        <end position="64"/>
    </location>
</feature>
<dbReference type="EMBL" id="QPJT01000009">
    <property type="protein sequence ID" value="RCX16781.1"/>
    <property type="molecule type" value="Genomic_DNA"/>
</dbReference>
<name>A0A369B5R0_9FIRM</name>
<keyword evidence="1" id="KW-0812">Transmembrane</keyword>
<dbReference type="PIRSF" id="PIRSF006594">
    <property type="entry name" value="UCP006594"/>
    <property type="match status" value="1"/>
</dbReference>
<organism evidence="2 3">
    <name type="scientific">Anaerobacterium chartisolvens</name>
    <dbReference type="NCBI Taxonomy" id="1297424"/>
    <lineage>
        <taxon>Bacteria</taxon>
        <taxon>Bacillati</taxon>
        <taxon>Bacillota</taxon>
        <taxon>Clostridia</taxon>
        <taxon>Eubacteriales</taxon>
        <taxon>Oscillospiraceae</taxon>
        <taxon>Anaerobacterium</taxon>
    </lineage>
</organism>
<dbReference type="PANTHER" id="PTHR43801">
    <property type="entry name" value="NUCLEOTIDE-BINDING PROTEIN-RELATED"/>
    <property type="match status" value="1"/>
</dbReference>
<keyword evidence="1" id="KW-1133">Transmembrane helix</keyword>
<evidence type="ECO:0000256" key="1">
    <source>
        <dbReference type="SAM" id="Phobius"/>
    </source>
</evidence>
<gene>
    <name evidence="2" type="ORF">DFR58_1096</name>
</gene>
<evidence type="ECO:0000313" key="3">
    <source>
        <dbReference type="Proteomes" id="UP000253034"/>
    </source>
</evidence>
<comment type="caution">
    <text evidence="2">The sequence shown here is derived from an EMBL/GenBank/DDBJ whole genome shotgun (WGS) entry which is preliminary data.</text>
</comment>
<feature type="transmembrane region" description="Helical" evidence="1">
    <location>
        <begin position="12"/>
        <end position="29"/>
    </location>
</feature>
<feature type="transmembrane region" description="Helical" evidence="1">
    <location>
        <begin position="76"/>
        <end position="98"/>
    </location>
</feature>
<accession>A0A369B5R0</accession>
<dbReference type="InterPro" id="IPR002829">
    <property type="entry name" value="DUF116"/>
</dbReference>
<evidence type="ECO:0000313" key="2">
    <source>
        <dbReference type="EMBL" id="RCX16781.1"/>
    </source>
</evidence>
<dbReference type="Pfam" id="PF01976">
    <property type="entry name" value="DUF116"/>
    <property type="match status" value="1"/>
</dbReference>
<dbReference type="AlphaFoldDB" id="A0A369B5R0"/>
<keyword evidence="1" id="KW-0472">Membrane</keyword>
<sequence>MDRSLKKFMDISLLAIIFLFLICAAFVFLNKFSTLGMYNAILLILTAATVAVMLLFILSVAAVFYSCKENRVYKNVMWLVNLGLRMVFPIAIFLAGIFKNNRDLVRRLYIEVNNILVKSRKKRYIPEKVLMLLPHCLQNSKCIYKVTSDIGNCRKCGGCCVGELTDAAGKAGIKMRIVTGGTAARGIIERERPELVISVACERDLASGIADVSRTPVIGVLNLRPNGPCFNTTVNIDVLTKEIESVLI</sequence>
<protein>
    <recommendedName>
        <fullName evidence="4">DUF116 domain-containing protein</fullName>
    </recommendedName>
</protein>
<proteinExistence type="predicted"/>
<evidence type="ECO:0008006" key="4">
    <source>
        <dbReference type="Google" id="ProtNLM"/>
    </source>
</evidence>
<dbReference type="Proteomes" id="UP000253034">
    <property type="component" value="Unassembled WGS sequence"/>
</dbReference>